<keyword evidence="2" id="KW-1185">Reference proteome</keyword>
<dbReference type="Proteomes" id="UP000015354">
    <property type="component" value="Unassembled WGS sequence"/>
</dbReference>
<dbReference type="OrthoDB" id="262841at2759"/>
<comment type="caution">
    <text evidence="1">The sequence shown here is derived from an EMBL/GenBank/DDBJ whole genome shotgun (WGS) entry which is preliminary data.</text>
</comment>
<gene>
    <name evidence="1" type="ORF">STCU_04278</name>
</gene>
<evidence type="ECO:0000313" key="1">
    <source>
        <dbReference type="EMBL" id="EPY30016.1"/>
    </source>
</evidence>
<organism evidence="1 2">
    <name type="scientific">Strigomonas culicis</name>
    <dbReference type="NCBI Taxonomy" id="28005"/>
    <lineage>
        <taxon>Eukaryota</taxon>
        <taxon>Discoba</taxon>
        <taxon>Euglenozoa</taxon>
        <taxon>Kinetoplastea</taxon>
        <taxon>Metakinetoplastina</taxon>
        <taxon>Trypanosomatida</taxon>
        <taxon>Trypanosomatidae</taxon>
        <taxon>Strigomonadinae</taxon>
        <taxon>Strigomonas</taxon>
    </lineage>
</organism>
<sequence length="118" mass="13342">MSSHFANMAKTETESRLRWLFSTSRPLTPGEIRFRKHAYYRGAVVFAMACYFAYCNPEYSIVLSYIRERNGWTDETPSVLPKYWTLAKQPVGPAADVALASQMTPLDRPAAGDAESKK</sequence>
<reference evidence="1 2" key="1">
    <citation type="journal article" date="2013" name="PLoS ONE">
        <title>Predicting the Proteins of Angomonas deanei, Strigomonas culicis and Their Respective Endosymbionts Reveals New Aspects of the Trypanosomatidae Family.</title>
        <authorList>
            <person name="Motta M.C."/>
            <person name="Martins A.C."/>
            <person name="de Souza S.S."/>
            <person name="Catta-Preta C.M."/>
            <person name="Silva R."/>
            <person name="Klein C.C."/>
            <person name="de Almeida L.G."/>
            <person name="de Lima Cunha O."/>
            <person name="Ciapina L.P."/>
            <person name="Brocchi M."/>
            <person name="Colabardini A.C."/>
            <person name="de Araujo Lima B."/>
            <person name="Machado C.R."/>
            <person name="de Almeida Soares C.M."/>
            <person name="Probst C.M."/>
            <person name="de Menezes C.B."/>
            <person name="Thompson C.E."/>
            <person name="Bartholomeu D.C."/>
            <person name="Gradia D.F."/>
            <person name="Pavoni D.P."/>
            <person name="Grisard E.C."/>
            <person name="Fantinatti-Garboggini F."/>
            <person name="Marchini F.K."/>
            <person name="Rodrigues-Luiz G.F."/>
            <person name="Wagner G."/>
            <person name="Goldman G.H."/>
            <person name="Fietto J.L."/>
            <person name="Elias M.C."/>
            <person name="Goldman M.H."/>
            <person name="Sagot M.F."/>
            <person name="Pereira M."/>
            <person name="Stoco P.H."/>
            <person name="de Mendonca-Neto R.P."/>
            <person name="Teixeira S.M."/>
            <person name="Maciel T.E."/>
            <person name="de Oliveira Mendes T.A."/>
            <person name="Urmenyi T.P."/>
            <person name="de Souza W."/>
            <person name="Schenkman S."/>
            <person name="de Vasconcelos A.T."/>
        </authorList>
    </citation>
    <scope>NUCLEOTIDE SEQUENCE [LARGE SCALE GENOMIC DNA]</scope>
</reference>
<name>S9VSB1_9TRYP</name>
<proteinExistence type="predicted"/>
<dbReference type="AlphaFoldDB" id="S9VSB1"/>
<protein>
    <submittedName>
        <fullName evidence="1">Uncharacterized protein</fullName>
    </submittedName>
</protein>
<dbReference type="EMBL" id="ATMH01004278">
    <property type="protein sequence ID" value="EPY30016.1"/>
    <property type="molecule type" value="Genomic_DNA"/>
</dbReference>
<accession>S9VSB1</accession>
<evidence type="ECO:0000313" key="2">
    <source>
        <dbReference type="Proteomes" id="UP000015354"/>
    </source>
</evidence>